<evidence type="ECO:0000313" key="2">
    <source>
        <dbReference type="EMBL" id="VDP23829.1"/>
    </source>
</evidence>
<keyword evidence="3" id="KW-1185">Reference proteome</keyword>
<evidence type="ECO:0000313" key="3">
    <source>
        <dbReference type="Proteomes" id="UP000272942"/>
    </source>
</evidence>
<dbReference type="OrthoDB" id="5855206at2759"/>
<name>A0A183A0Q2_9TREM</name>
<dbReference type="EMBL" id="UZAN01001845">
    <property type="protein sequence ID" value="VDP23829.1"/>
    <property type="molecule type" value="Genomic_DNA"/>
</dbReference>
<organism evidence="4">
    <name type="scientific">Echinostoma caproni</name>
    <dbReference type="NCBI Taxonomy" id="27848"/>
    <lineage>
        <taxon>Eukaryota</taxon>
        <taxon>Metazoa</taxon>
        <taxon>Spiralia</taxon>
        <taxon>Lophotrochozoa</taxon>
        <taxon>Platyhelminthes</taxon>
        <taxon>Trematoda</taxon>
        <taxon>Digenea</taxon>
        <taxon>Plagiorchiida</taxon>
        <taxon>Echinostomata</taxon>
        <taxon>Echinostomatoidea</taxon>
        <taxon>Echinostomatidae</taxon>
        <taxon>Echinostoma</taxon>
    </lineage>
</organism>
<gene>
    <name evidence="2" type="ORF">ECPE_LOCUS537</name>
</gene>
<accession>A0A183A0Q2</accession>
<reference evidence="2 3" key="2">
    <citation type="submission" date="2018-11" db="EMBL/GenBank/DDBJ databases">
        <authorList>
            <consortium name="Pathogen Informatics"/>
        </authorList>
    </citation>
    <scope>NUCLEOTIDE SEQUENCE [LARGE SCALE GENOMIC DNA]</scope>
    <source>
        <strain evidence="2 3">Egypt</strain>
    </source>
</reference>
<dbReference type="AlphaFoldDB" id="A0A183A0Q2"/>
<proteinExistence type="predicted"/>
<sequence length="68" mass="7566">MTCSYWELERQHGRLEPLANIDLSPKRFVRVRVALGDKEWSTNPAIAPDVGSSSSHFGAKTPPREGSE</sequence>
<dbReference type="Proteomes" id="UP000272942">
    <property type="component" value="Unassembled WGS sequence"/>
</dbReference>
<dbReference type="WBParaSite" id="ECPE_0000053701-mRNA-1">
    <property type="protein sequence ID" value="ECPE_0000053701-mRNA-1"/>
    <property type="gene ID" value="ECPE_0000053701"/>
</dbReference>
<evidence type="ECO:0000256" key="1">
    <source>
        <dbReference type="SAM" id="MobiDB-lite"/>
    </source>
</evidence>
<evidence type="ECO:0000313" key="4">
    <source>
        <dbReference type="WBParaSite" id="ECPE_0000053701-mRNA-1"/>
    </source>
</evidence>
<feature type="region of interest" description="Disordered" evidence="1">
    <location>
        <begin position="41"/>
        <end position="68"/>
    </location>
</feature>
<reference evidence="4" key="1">
    <citation type="submission" date="2016-06" db="UniProtKB">
        <authorList>
            <consortium name="WormBaseParasite"/>
        </authorList>
    </citation>
    <scope>IDENTIFICATION</scope>
</reference>
<protein>
    <submittedName>
        <fullName evidence="4">F5/8 type C domain-containing protein</fullName>
    </submittedName>
</protein>